<evidence type="ECO:0000256" key="9">
    <source>
        <dbReference type="SAM" id="MobiDB-lite"/>
    </source>
</evidence>
<dbReference type="GO" id="GO:0006508">
    <property type="term" value="P:proteolysis"/>
    <property type="evidence" value="ECO:0007669"/>
    <property type="project" value="UniProtKB-KW"/>
</dbReference>
<evidence type="ECO:0000256" key="2">
    <source>
        <dbReference type="ARBA" id="ARBA00006247"/>
    </source>
</evidence>
<evidence type="ECO:0000256" key="4">
    <source>
        <dbReference type="ARBA" id="ARBA00022723"/>
    </source>
</evidence>
<keyword evidence="4" id="KW-0479">Metal-binding</keyword>
<evidence type="ECO:0000256" key="3">
    <source>
        <dbReference type="ARBA" id="ARBA00022670"/>
    </source>
</evidence>
<evidence type="ECO:0000256" key="8">
    <source>
        <dbReference type="ARBA" id="ARBA00023049"/>
    </source>
</evidence>
<accession>A0A9D2MYF9</accession>
<dbReference type="InterPro" id="IPR010964">
    <property type="entry name" value="M20A_pepV-rel"/>
</dbReference>
<comment type="caution">
    <text evidence="10">The sequence shown here is derived from an EMBL/GenBank/DDBJ whole genome shotgun (WGS) entry which is preliminary data.</text>
</comment>
<dbReference type="GO" id="GO:0008270">
    <property type="term" value="F:zinc ion binding"/>
    <property type="evidence" value="ECO:0007669"/>
    <property type="project" value="InterPro"/>
</dbReference>
<comment type="similarity">
    <text evidence="2">Belongs to the peptidase M20A family.</text>
</comment>
<evidence type="ECO:0000256" key="1">
    <source>
        <dbReference type="ARBA" id="ARBA00001947"/>
    </source>
</evidence>
<dbReference type="GO" id="GO:0008237">
    <property type="term" value="F:metallopeptidase activity"/>
    <property type="evidence" value="ECO:0007669"/>
    <property type="project" value="UniProtKB-KW"/>
</dbReference>
<dbReference type="PANTHER" id="PTHR43808:SF31">
    <property type="entry name" value="N-ACETYL-L-CITRULLINE DEACETYLASE"/>
    <property type="match status" value="1"/>
</dbReference>
<name>A0A9D2MYF9_9FIRM</name>
<dbReference type="Proteomes" id="UP000823910">
    <property type="component" value="Unassembled WGS sequence"/>
</dbReference>
<dbReference type="PANTHER" id="PTHR43808">
    <property type="entry name" value="ACETYLORNITHINE DEACETYLASE"/>
    <property type="match status" value="1"/>
</dbReference>
<sequence>MIDRFLDVYRTEYLDDIMKLIRIRSVSVPSSGGKYPFGDGCAQVLDTALSLGKEMGFATENHDYYCGSILMPGTAVGEIGMFAHLDIVPEGEGWIQPPYIPYIKDGWLYGRGSSDNKGPAVTALYAMRCLQKSGIRLRHTVRLFLGCSEENGMSDIDYYLKRVPAPEYSFVPDASFSVCYSEKGILELEFTSPLPAGVADFTAGEASNMVAGNAYALVDTIQGELPEVNKERCPGVVVREQDGMLRVEAAGKSAHAAFPEGSINASVMLADYLCGHPFLTDKAKRTLAFLSECFENYYGEALGIAYDGGPLGKLTIVAGMTRTEDGKIRQNVNIRYPAGVNAEKMMERLNTAAASYGWSMRTVRHEEPAYVSPDSPFVKTLDHICKQRLGEAFGPYTMGGGTYARKLPNAVAFGPSIKGQKKPGPDGHGGGHQPDECVRIQGLEDALHIYVQSLLALDEIF</sequence>
<dbReference type="InterPro" id="IPR050072">
    <property type="entry name" value="Peptidase_M20A"/>
</dbReference>
<dbReference type="GO" id="GO:0006526">
    <property type="term" value="P:L-arginine biosynthetic process"/>
    <property type="evidence" value="ECO:0007669"/>
    <property type="project" value="TreeGrafter"/>
</dbReference>
<dbReference type="SUPFAM" id="SSF53187">
    <property type="entry name" value="Zn-dependent exopeptidases"/>
    <property type="match status" value="1"/>
</dbReference>
<dbReference type="AlphaFoldDB" id="A0A9D2MYF9"/>
<evidence type="ECO:0000313" key="11">
    <source>
        <dbReference type="Proteomes" id="UP000823910"/>
    </source>
</evidence>
<dbReference type="InterPro" id="IPR036264">
    <property type="entry name" value="Bact_exopeptidase_dim_dom"/>
</dbReference>
<comment type="cofactor">
    <cofactor evidence="1">
        <name>Zn(2+)</name>
        <dbReference type="ChEBI" id="CHEBI:29105"/>
    </cofactor>
</comment>
<dbReference type="Pfam" id="PF01546">
    <property type="entry name" value="Peptidase_M20"/>
    <property type="match status" value="1"/>
</dbReference>
<keyword evidence="3" id="KW-0645">Protease</keyword>
<dbReference type="Gene3D" id="3.30.70.360">
    <property type="match status" value="2"/>
</dbReference>
<evidence type="ECO:0000256" key="5">
    <source>
        <dbReference type="ARBA" id="ARBA00022801"/>
    </source>
</evidence>
<keyword evidence="6" id="KW-0862">Zinc</keyword>
<keyword evidence="5 10" id="KW-0378">Hydrolase</keyword>
<dbReference type="Gene3D" id="3.40.630.10">
    <property type="entry name" value="Zn peptidases"/>
    <property type="match status" value="1"/>
</dbReference>
<reference evidence="10" key="1">
    <citation type="journal article" date="2021" name="PeerJ">
        <title>Extensive microbial diversity within the chicken gut microbiome revealed by metagenomics and culture.</title>
        <authorList>
            <person name="Gilroy R."/>
            <person name="Ravi A."/>
            <person name="Getino M."/>
            <person name="Pursley I."/>
            <person name="Horton D.L."/>
            <person name="Alikhan N.F."/>
            <person name="Baker D."/>
            <person name="Gharbi K."/>
            <person name="Hall N."/>
            <person name="Watson M."/>
            <person name="Adriaenssens E.M."/>
            <person name="Foster-Nyarko E."/>
            <person name="Jarju S."/>
            <person name="Secka A."/>
            <person name="Antonio M."/>
            <person name="Oren A."/>
            <person name="Chaudhuri R.R."/>
            <person name="La Ragione R."/>
            <person name="Hildebrand F."/>
            <person name="Pallen M.J."/>
        </authorList>
    </citation>
    <scope>NUCLEOTIDE SEQUENCE</scope>
    <source>
        <strain evidence="10">CHK180-15479</strain>
    </source>
</reference>
<dbReference type="NCBIfam" id="TIGR01887">
    <property type="entry name" value="dipeptidaselike"/>
    <property type="match status" value="1"/>
</dbReference>
<keyword evidence="7 10" id="KW-0224">Dipeptidase</keyword>
<evidence type="ECO:0000313" key="10">
    <source>
        <dbReference type="EMBL" id="HJC05669.1"/>
    </source>
</evidence>
<dbReference type="EMBL" id="DWWT01000026">
    <property type="protein sequence ID" value="HJC05669.1"/>
    <property type="molecule type" value="Genomic_DNA"/>
</dbReference>
<dbReference type="EC" id="3.4.13.-" evidence="10"/>
<evidence type="ECO:0000256" key="7">
    <source>
        <dbReference type="ARBA" id="ARBA00022997"/>
    </source>
</evidence>
<keyword evidence="8" id="KW-0482">Metalloprotease</keyword>
<organism evidence="10 11">
    <name type="scientific">Candidatus Enterocloster excrementipullorum</name>
    <dbReference type="NCBI Taxonomy" id="2838559"/>
    <lineage>
        <taxon>Bacteria</taxon>
        <taxon>Bacillati</taxon>
        <taxon>Bacillota</taxon>
        <taxon>Clostridia</taxon>
        <taxon>Lachnospirales</taxon>
        <taxon>Lachnospiraceae</taxon>
        <taxon>Enterocloster</taxon>
    </lineage>
</organism>
<reference evidence="10" key="2">
    <citation type="submission" date="2021-04" db="EMBL/GenBank/DDBJ databases">
        <authorList>
            <person name="Gilroy R."/>
        </authorList>
    </citation>
    <scope>NUCLEOTIDE SEQUENCE</scope>
    <source>
        <strain evidence="10">CHK180-15479</strain>
    </source>
</reference>
<feature type="region of interest" description="Disordered" evidence="9">
    <location>
        <begin position="414"/>
        <end position="436"/>
    </location>
</feature>
<dbReference type="GO" id="GO:0016805">
    <property type="term" value="F:dipeptidase activity"/>
    <property type="evidence" value="ECO:0007669"/>
    <property type="project" value="UniProtKB-KW"/>
</dbReference>
<evidence type="ECO:0000256" key="6">
    <source>
        <dbReference type="ARBA" id="ARBA00022833"/>
    </source>
</evidence>
<dbReference type="SUPFAM" id="SSF55031">
    <property type="entry name" value="Bacterial exopeptidase dimerisation domain"/>
    <property type="match status" value="1"/>
</dbReference>
<proteinExistence type="inferred from homology"/>
<protein>
    <submittedName>
        <fullName evidence="10">Sapep family Mn(2+)-dependent dipeptidase</fullName>
        <ecNumber evidence="10">3.4.13.-</ecNumber>
    </submittedName>
</protein>
<dbReference type="GO" id="GO:0008777">
    <property type="term" value="F:acetylornithine deacetylase activity"/>
    <property type="evidence" value="ECO:0007669"/>
    <property type="project" value="TreeGrafter"/>
</dbReference>
<dbReference type="InterPro" id="IPR002933">
    <property type="entry name" value="Peptidase_M20"/>
</dbReference>
<gene>
    <name evidence="10" type="ORF">H9704_05880</name>
</gene>